<dbReference type="EMBL" id="LR031880">
    <property type="protein sequence ID" value="VDD64182.1"/>
    <property type="molecule type" value="Genomic_DNA"/>
</dbReference>
<sequence length="38" mass="4544">MLASLFIRMRNNNCPRKKMLTVEDKIRKEMSTMCSPRI</sequence>
<dbReference type="AlphaFoldDB" id="A0A3P6H7V2"/>
<gene>
    <name evidence="1" type="ORF">BOLC6T39635H</name>
</gene>
<evidence type="ECO:0000313" key="1">
    <source>
        <dbReference type="EMBL" id="VDD64182.1"/>
    </source>
</evidence>
<name>A0A3P6H7V2_BRAOL</name>
<reference evidence="1" key="1">
    <citation type="submission" date="2018-11" db="EMBL/GenBank/DDBJ databases">
        <authorList>
            <consortium name="Genoscope - CEA"/>
            <person name="William W."/>
        </authorList>
    </citation>
    <scope>NUCLEOTIDE SEQUENCE</scope>
</reference>
<accession>A0A3P6H7V2</accession>
<protein>
    <submittedName>
        <fullName evidence="1">Uncharacterized protein</fullName>
    </submittedName>
</protein>
<organism evidence="1">
    <name type="scientific">Brassica oleracea</name>
    <name type="common">Wild cabbage</name>
    <dbReference type="NCBI Taxonomy" id="3712"/>
    <lineage>
        <taxon>Eukaryota</taxon>
        <taxon>Viridiplantae</taxon>
        <taxon>Streptophyta</taxon>
        <taxon>Embryophyta</taxon>
        <taxon>Tracheophyta</taxon>
        <taxon>Spermatophyta</taxon>
        <taxon>Magnoliopsida</taxon>
        <taxon>eudicotyledons</taxon>
        <taxon>Gunneridae</taxon>
        <taxon>Pentapetalae</taxon>
        <taxon>rosids</taxon>
        <taxon>malvids</taxon>
        <taxon>Brassicales</taxon>
        <taxon>Brassicaceae</taxon>
        <taxon>Brassiceae</taxon>
        <taxon>Brassica</taxon>
    </lineage>
</organism>
<proteinExistence type="predicted"/>